<evidence type="ECO:0000259" key="20">
    <source>
        <dbReference type="PROSITE" id="PS50178"/>
    </source>
</evidence>
<comment type="pathway">
    <text evidence="5">Protein modification; protein ubiquitination.</text>
</comment>
<dbReference type="eggNOG" id="KOG1729">
    <property type="taxonomic scope" value="Eukaryota"/>
</dbReference>
<evidence type="ECO:0000256" key="5">
    <source>
        <dbReference type="ARBA" id="ARBA00004906"/>
    </source>
</evidence>
<dbReference type="RefSeq" id="XP_459658.2">
    <property type="nucleotide sequence ID" value="XM_459658.1"/>
</dbReference>
<evidence type="ECO:0000256" key="17">
    <source>
        <dbReference type="PROSITE-ProRule" id="PRU00175"/>
    </source>
</evidence>
<dbReference type="EMBL" id="CR382137">
    <property type="protein sequence ID" value="CAG87891.2"/>
    <property type="molecule type" value="Genomic_DNA"/>
</dbReference>
<dbReference type="InterPro" id="IPR000306">
    <property type="entry name" value="Znf_FYVE"/>
</dbReference>
<evidence type="ECO:0000256" key="7">
    <source>
        <dbReference type="ARBA" id="ARBA00022679"/>
    </source>
</evidence>
<dbReference type="PANTHER" id="PTHR46661">
    <property type="entry name" value="E3 UBIQUITIN-PROTEIN LIGASE ZNRF1-LIKE PROTEIN"/>
    <property type="match status" value="1"/>
</dbReference>
<dbReference type="KEGG" id="dha:DEHA2E08030g"/>
<evidence type="ECO:0000256" key="6">
    <source>
        <dbReference type="ARBA" id="ARBA00012483"/>
    </source>
</evidence>
<feature type="region of interest" description="Disordered" evidence="18">
    <location>
        <begin position="124"/>
        <end position="160"/>
    </location>
</feature>
<keyword evidence="8" id="KW-0519">Myristate</keyword>
<evidence type="ECO:0000256" key="8">
    <source>
        <dbReference type="ARBA" id="ARBA00022707"/>
    </source>
</evidence>
<evidence type="ECO:0000256" key="18">
    <source>
        <dbReference type="SAM" id="MobiDB-lite"/>
    </source>
</evidence>
<dbReference type="GO" id="GO:0061630">
    <property type="term" value="F:ubiquitin protein ligase activity"/>
    <property type="evidence" value="ECO:0007669"/>
    <property type="project" value="UniProtKB-EC"/>
</dbReference>
<dbReference type="PROSITE" id="PS50178">
    <property type="entry name" value="ZF_FYVE"/>
    <property type="match status" value="1"/>
</dbReference>
<feature type="domain" description="FYVE-type" evidence="20">
    <location>
        <begin position="33"/>
        <end position="106"/>
    </location>
</feature>
<evidence type="ECO:0000256" key="10">
    <source>
        <dbReference type="ARBA" id="ARBA00022753"/>
    </source>
</evidence>
<dbReference type="GO" id="GO:0005768">
    <property type="term" value="C:endosome"/>
    <property type="evidence" value="ECO:0007669"/>
    <property type="project" value="UniProtKB-SubCell"/>
</dbReference>
<dbReference type="SMART" id="SM00064">
    <property type="entry name" value="FYVE"/>
    <property type="match status" value="1"/>
</dbReference>
<dbReference type="SUPFAM" id="SSF57850">
    <property type="entry name" value="RING/U-box"/>
    <property type="match status" value="1"/>
</dbReference>
<accession>Q6BQ62</accession>
<keyword evidence="11 17" id="KW-0863">Zinc-finger</keyword>
<dbReference type="GeneID" id="2902094"/>
<organism evidence="21 22">
    <name type="scientific">Debaryomyces hansenii (strain ATCC 36239 / CBS 767 / BCRC 21394 / JCM 1990 / NBRC 0083 / IGC 2968)</name>
    <name type="common">Yeast</name>
    <name type="synonym">Torulaspora hansenii</name>
    <dbReference type="NCBI Taxonomy" id="284592"/>
    <lineage>
        <taxon>Eukaryota</taxon>
        <taxon>Fungi</taxon>
        <taxon>Dikarya</taxon>
        <taxon>Ascomycota</taxon>
        <taxon>Saccharomycotina</taxon>
        <taxon>Pichiomycetes</taxon>
        <taxon>Debaryomycetaceae</taxon>
        <taxon>Debaryomyces</taxon>
    </lineage>
</organism>
<dbReference type="GO" id="GO:0008270">
    <property type="term" value="F:zinc ion binding"/>
    <property type="evidence" value="ECO:0007669"/>
    <property type="project" value="UniProtKB-KW"/>
</dbReference>
<dbReference type="GO" id="GO:0032266">
    <property type="term" value="F:phosphatidylinositol-3-phosphate binding"/>
    <property type="evidence" value="ECO:0007669"/>
    <property type="project" value="UniProtKB-ARBA"/>
</dbReference>
<evidence type="ECO:0000256" key="12">
    <source>
        <dbReference type="ARBA" id="ARBA00022786"/>
    </source>
</evidence>
<keyword evidence="13" id="KW-0862">Zinc</keyword>
<evidence type="ECO:0000313" key="22">
    <source>
        <dbReference type="Proteomes" id="UP000000599"/>
    </source>
</evidence>
<evidence type="ECO:0000256" key="15">
    <source>
        <dbReference type="ARBA" id="ARBA00023228"/>
    </source>
</evidence>
<dbReference type="InterPro" id="IPR011011">
    <property type="entry name" value="Znf_FYVE_PHD"/>
</dbReference>
<dbReference type="HOGENOM" id="CLU_069851_0_0_1"/>
<sequence>MLSNAYKKAINTRYLKAINSMSRSDNGPLWQDDTEVSSCFLCDLNYTIFHRRHHCRKCGRVVCGNCSEQSIKYFPNTLIANPQQESECSVSLETYRTCDECVAEVKMIRRALYEARTSVIDTETSASNEAEIASDNERNETNEDSSVDNNSTTKYSTKTSTRLVRSSTHSSCANLHHSGCNYRRRIQDGASDDNLCPVCANNLLKEYMRQFKKRKGDIDCDEFESYKESHINDCLIAFDFNGDRDRPDSPVRSKKRSHKRNKMLVYNMPPIPRPKYETIPNAEGNSYDTLRLHPHSIQSPIDSQIEDESDFQVSNPNDFVGSMTSNLTIQPGAEKQLPYDSVDSECVICLEELKPGDKVGRLECLCVFHYKCIKDWFNKKGYGECPVHFLHQ</sequence>
<evidence type="ECO:0000256" key="11">
    <source>
        <dbReference type="ARBA" id="ARBA00022771"/>
    </source>
</evidence>
<keyword evidence="16" id="KW-0449">Lipoprotein</keyword>
<keyword evidence="14" id="KW-0472">Membrane</keyword>
<dbReference type="VEuPathDB" id="FungiDB:DEHA2E08030g"/>
<dbReference type="InterPro" id="IPR017455">
    <property type="entry name" value="Znf_FYVE-rel"/>
</dbReference>
<evidence type="ECO:0000256" key="16">
    <source>
        <dbReference type="ARBA" id="ARBA00023288"/>
    </source>
</evidence>
<evidence type="ECO:0000256" key="1">
    <source>
        <dbReference type="ARBA" id="ARBA00000900"/>
    </source>
</evidence>
<dbReference type="SMART" id="SM00184">
    <property type="entry name" value="RING"/>
    <property type="match status" value="1"/>
</dbReference>
<dbReference type="EC" id="2.3.2.27" evidence="6"/>
<dbReference type="Proteomes" id="UP000000599">
    <property type="component" value="Chromosome E"/>
</dbReference>
<dbReference type="InterPro" id="IPR013083">
    <property type="entry name" value="Znf_RING/FYVE/PHD"/>
</dbReference>
<keyword evidence="7" id="KW-0808">Transferase</keyword>
<keyword evidence="10" id="KW-0967">Endosome</keyword>
<evidence type="ECO:0000256" key="4">
    <source>
        <dbReference type="ARBA" id="ARBA00004371"/>
    </source>
</evidence>
<dbReference type="PANTHER" id="PTHR46661:SF4">
    <property type="entry name" value="RING-TYPE DOMAIN-CONTAINING PROTEIN"/>
    <property type="match status" value="1"/>
</dbReference>
<feature type="domain" description="RING-type" evidence="19">
    <location>
        <begin position="346"/>
        <end position="388"/>
    </location>
</feature>
<dbReference type="Pfam" id="PF13639">
    <property type="entry name" value="zf-RING_2"/>
    <property type="match status" value="1"/>
</dbReference>
<feature type="compositionally biased region" description="Low complexity" evidence="18">
    <location>
        <begin position="151"/>
        <end position="160"/>
    </location>
</feature>
<dbReference type="GO" id="GO:0070936">
    <property type="term" value="P:protein K48-linked ubiquitination"/>
    <property type="evidence" value="ECO:0007669"/>
    <property type="project" value="TreeGrafter"/>
</dbReference>
<evidence type="ECO:0000256" key="13">
    <source>
        <dbReference type="ARBA" id="ARBA00022833"/>
    </source>
</evidence>
<dbReference type="GO" id="GO:0043161">
    <property type="term" value="P:proteasome-mediated ubiquitin-dependent protein catabolic process"/>
    <property type="evidence" value="ECO:0007669"/>
    <property type="project" value="TreeGrafter"/>
</dbReference>
<reference evidence="21 22" key="1">
    <citation type="journal article" date="2004" name="Nature">
        <title>Genome evolution in yeasts.</title>
        <authorList>
            <consortium name="Genolevures"/>
            <person name="Dujon B."/>
            <person name="Sherman D."/>
            <person name="Fischer G."/>
            <person name="Durrens P."/>
            <person name="Casaregola S."/>
            <person name="Lafontaine I."/>
            <person name="de Montigny J."/>
            <person name="Marck C."/>
            <person name="Neuveglise C."/>
            <person name="Talla E."/>
            <person name="Goffard N."/>
            <person name="Frangeul L."/>
            <person name="Aigle M."/>
            <person name="Anthouard V."/>
            <person name="Babour A."/>
            <person name="Barbe V."/>
            <person name="Barnay S."/>
            <person name="Blanchin S."/>
            <person name="Beckerich J.M."/>
            <person name="Beyne E."/>
            <person name="Bleykasten C."/>
            <person name="Boisrame A."/>
            <person name="Boyer J."/>
            <person name="Cattolico L."/>
            <person name="Confanioleri F."/>
            <person name="de Daruvar A."/>
            <person name="Despons L."/>
            <person name="Fabre E."/>
            <person name="Fairhead C."/>
            <person name="Ferry-Dumazet H."/>
            <person name="Groppi A."/>
            <person name="Hantraye F."/>
            <person name="Hennequin C."/>
            <person name="Jauniaux N."/>
            <person name="Joyet P."/>
            <person name="Kachouri R."/>
            <person name="Kerrest A."/>
            <person name="Koszul R."/>
            <person name="Lemaire M."/>
            <person name="Lesur I."/>
            <person name="Ma L."/>
            <person name="Muller H."/>
            <person name="Nicaud J.M."/>
            <person name="Nikolski M."/>
            <person name="Oztas S."/>
            <person name="Ozier-Kalogeropoulos O."/>
            <person name="Pellenz S."/>
            <person name="Potier S."/>
            <person name="Richard G.F."/>
            <person name="Straub M.L."/>
            <person name="Suleau A."/>
            <person name="Swennene D."/>
            <person name="Tekaia F."/>
            <person name="Wesolowski-Louvel M."/>
            <person name="Westhof E."/>
            <person name="Wirth B."/>
            <person name="Zeniou-Meyer M."/>
            <person name="Zivanovic I."/>
            <person name="Bolotin-Fukuhara M."/>
            <person name="Thierry A."/>
            <person name="Bouchier C."/>
            <person name="Caudron B."/>
            <person name="Scarpelli C."/>
            <person name="Gaillardin C."/>
            <person name="Weissenbach J."/>
            <person name="Wincker P."/>
            <person name="Souciet J.L."/>
        </authorList>
    </citation>
    <scope>NUCLEOTIDE SEQUENCE [LARGE SCALE GENOMIC DNA]</scope>
    <source>
        <strain evidence="22">ATCC 36239 / CBS 767 / BCRC 21394 / JCM 1990 / NBRC 0083 / IGC 2968</strain>
    </source>
</reference>
<dbReference type="PROSITE" id="PS50089">
    <property type="entry name" value="ZF_RING_2"/>
    <property type="match status" value="1"/>
</dbReference>
<evidence type="ECO:0000313" key="21">
    <source>
        <dbReference type="EMBL" id="CAG87891.2"/>
    </source>
</evidence>
<dbReference type="InterPro" id="IPR051878">
    <property type="entry name" value="ZNRF_ubiq-protein_ligase"/>
</dbReference>
<comment type="subcellular location">
    <subcellularLocation>
        <location evidence="3">Endosome</location>
    </subcellularLocation>
    <subcellularLocation>
        <location evidence="4">Lysosome</location>
    </subcellularLocation>
    <subcellularLocation>
        <location evidence="2">Membrane</location>
        <topology evidence="2">Peripheral membrane protein</topology>
    </subcellularLocation>
</comment>
<dbReference type="InParanoid" id="Q6BQ62"/>
<evidence type="ECO:0000256" key="2">
    <source>
        <dbReference type="ARBA" id="ARBA00004170"/>
    </source>
</evidence>
<dbReference type="Gene3D" id="3.30.40.10">
    <property type="entry name" value="Zinc/RING finger domain, C3HC4 (zinc finger)"/>
    <property type="match status" value="2"/>
</dbReference>
<protein>
    <recommendedName>
        <fullName evidence="6">RING-type E3 ubiquitin transferase</fullName>
        <ecNumber evidence="6">2.3.2.27</ecNumber>
    </recommendedName>
</protein>
<keyword evidence="22" id="KW-1185">Reference proteome</keyword>
<gene>
    <name evidence="21" type="ordered locus">DEHA2E08030g</name>
</gene>
<evidence type="ECO:0000256" key="3">
    <source>
        <dbReference type="ARBA" id="ARBA00004177"/>
    </source>
</evidence>
<dbReference type="GO" id="GO:0016020">
    <property type="term" value="C:membrane"/>
    <property type="evidence" value="ECO:0007669"/>
    <property type="project" value="UniProtKB-SubCell"/>
</dbReference>
<proteinExistence type="predicted"/>
<dbReference type="InterPro" id="IPR001841">
    <property type="entry name" value="Znf_RING"/>
</dbReference>
<evidence type="ECO:0000259" key="19">
    <source>
        <dbReference type="PROSITE" id="PS50089"/>
    </source>
</evidence>
<name>Q6BQ62_DEBHA</name>
<dbReference type="AlphaFoldDB" id="Q6BQ62"/>
<evidence type="ECO:0000256" key="14">
    <source>
        <dbReference type="ARBA" id="ARBA00023136"/>
    </source>
</evidence>
<keyword evidence="15" id="KW-0458">Lysosome</keyword>
<dbReference type="OrthoDB" id="660555at2759"/>
<dbReference type="SUPFAM" id="SSF57903">
    <property type="entry name" value="FYVE/PHD zinc finger"/>
    <property type="match status" value="1"/>
</dbReference>
<keyword evidence="12" id="KW-0833">Ubl conjugation pathway</keyword>
<dbReference type="OMA" id="CWCKFHE"/>
<comment type="catalytic activity">
    <reaction evidence="1">
        <text>S-ubiquitinyl-[E2 ubiquitin-conjugating enzyme]-L-cysteine + [acceptor protein]-L-lysine = [E2 ubiquitin-conjugating enzyme]-L-cysteine + N(6)-ubiquitinyl-[acceptor protein]-L-lysine.</text>
        <dbReference type="EC" id="2.3.2.27"/>
    </reaction>
</comment>
<keyword evidence="9" id="KW-0479">Metal-binding</keyword>
<dbReference type="CDD" id="cd16489">
    <property type="entry name" value="mRING-CH-C4HC2H_ZNRF"/>
    <property type="match status" value="1"/>
</dbReference>
<evidence type="ECO:0000256" key="9">
    <source>
        <dbReference type="ARBA" id="ARBA00022723"/>
    </source>
</evidence>
<dbReference type="Pfam" id="PF01363">
    <property type="entry name" value="FYVE"/>
    <property type="match status" value="1"/>
</dbReference>
<dbReference type="FunCoup" id="Q6BQ62">
    <property type="interactions" value="22"/>
</dbReference>